<dbReference type="GO" id="GO:0005886">
    <property type="term" value="C:plasma membrane"/>
    <property type="evidence" value="ECO:0007669"/>
    <property type="project" value="UniProtKB-SubCell"/>
</dbReference>
<dbReference type="AlphaFoldDB" id="A0A4R2TIM5"/>
<keyword evidence="9" id="KW-1185">Reference proteome</keyword>
<dbReference type="OrthoDB" id="5687582at2"/>
<dbReference type="EMBL" id="SLYB01000016">
    <property type="protein sequence ID" value="TCP94652.1"/>
    <property type="molecule type" value="Genomic_DNA"/>
</dbReference>
<evidence type="ECO:0000313" key="9">
    <source>
        <dbReference type="Proteomes" id="UP000295763"/>
    </source>
</evidence>
<dbReference type="InterPro" id="IPR052218">
    <property type="entry name" value="Preflagellin_Peptidase"/>
</dbReference>
<evidence type="ECO:0000313" key="8">
    <source>
        <dbReference type="EMBL" id="TCP94652.1"/>
    </source>
</evidence>
<feature type="transmembrane region" description="Helical" evidence="6">
    <location>
        <begin position="6"/>
        <end position="22"/>
    </location>
</feature>
<organism evidence="8 9">
    <name type="scientific">Cricetibacter osteomyelitidis</name>
    <dbReference type="NCBI Taxonomy" id="1521931"/>
    <lineage>
        <taxon>Bacteria</taxon>
        <taxon>Pseudomonadati</taxon>
        <taxon>Pseudomonadota</taxon>
        <taxon>Gammaproteobacteria</taxon>
        <taxon>Pasteurellales</taxon>
        <taxon>Pasteurellaceae</taxon>
        <taxon>Cricetibacter</taxon>
    </lineage>
</organism>
<evidence type="ECO:0000256" key="1">
    <source>
        <dbReference type="ARBA" id="ARBA00004651"/>
    </source>
</evidence>
<protein>
    <submittedName>
        <fullName evidence="8">Prepilin peptidase CpaA</fullName>
    </submittedName>
</protein>
<evidence type="ECO:0000256" key="3">
    <source>
        <dbReference type="ARBA" id="ARBA00022692"/>
    </source>
</evidence>
<keyword evidence="5 6" id="KW-0472">Membrane</keyword>
<feature type="transmembrane region" description="Helical" evidence="6">
    <location>
        <begin position="121"/>
        <end position="141"/>
    </location>
</feature>
<evidence type="ECO:0000256" key="6">
    <source>
        <dbReference type="SAM" id="Phobius"/>
    </source>
</evidence>
<dbReference type="InterPro" id="IPR000045">
    <property type="entry name" value="Prepilin_IV_endopep_pep"/>
</dbReference>
<gene>
    <name evidence="8" type="ORF">EDC44_11614</name>
</gene>
<comment type="caution">
    <text evidence="8">The sequence shown here is derived from an EMBL/GenBank/DDBJ whole genome shotgun (WGS) entry which is preliminary data.</text>
</comment>
<dbReference type="Pfam" id="PF01478">
    <property type="entry name" value="Peptidase_A24"/>
    <property type="match status" value="1"/>
</dbReference>
<proteinExistence type="predicted"/>
<accession>A0A4R2TIM5</accession>
<name>A0A4R2TIM5_9PAST</name>
<feature type="transmembrane region" description="Helical" evidence="6">
    <location>
        <begin position="29"/>
        <end position="46"/>
    </location>
</feature>
<keyword evidence="4 6" id="KW-1133">Transmembrane helix</keyword>
<sequence length="142" mass="16231">MNEFIVVLKLLVIILLIILSYTDIRKRIISNNIVFLLFLIIMPLSWYKYNQIFIFSSLIFLAIGFLIFTAGVMGAGDIKLISVLMLSLPSEQLMPFFFFTTFSGLLLIIVGWFFFKESIKTNGLPYGVAISCGFLTNWFLFG</sequence>
<feature type="transmembrane region" description="Helical" evidence="6">
    <location>
        <begin position="52"/>
        <end position="75"/>
    </location>
</feature>
<dbReference type="PANTHER" id="PTHR36506">
    <property type="entry name" value="PREFLAGELLIN PEPTIDASE"/>
    <property type="match status" value="1"/>
</dbReference>
<keyword evidence="2" id="KW-1003">Cell membrane</keyword>
<comment type="subcellular location">
    <subcellularLocation>
        <location evidence="1">Cell membrane</location>
        <topology evidence="1">Multi-pass membrane protein</topology>
    </subcellularLocation>
</comment>
<dbReference type="RefSeq" id="WP_131977261.1">
    <property type="nucleotide sequence ID" value="NZ_SLYB01000016.1"/>
</dbReference>
<dbReference type="GO" id="GO:0004190">
    <property type="term" value="F:aspartic-type endopeptidase activity"/>
    <property type="evidence" value="ECO:0007669"/>
    <property type="project" value="InterPro"/>
</dbReference>
<keyword evidence="3 6" id="KW-0812">Transmembrane</keyword>
<feature type="transmembrane region" description="Helical" evidence="6">
    <location>
        <begin position="96"/>
        <end position="115"/>
    </location>
</feature>
<dbReference type="Proteomes" id="UP000295763">
    <property type="component" value="Unassembled WGS sequence"/>
</dbReference>
<feature type="domain" description="Prepilin type IV endopeptidase peptidase" evidence="7">
    <location>
        <begin position="10"/>
        <end position="109"/>
    </location>
</feature>
<dbReference type="PANTHER" id="PTHR36506:SF1">
    <property type="entry name" value="PREFLAGELLIN PEPTIDASE"/>
    <property type="match status" value="1"/>
</dbReference>
<reference evidence="8 9" key="1">
    <citation type="submission" date="2019-03" db="EMBL/GenBank/DDBJ databases">
        <title>Genomic Encyclopedia of Type Strains, Phase IV (KMG-IV): sequencing the most valuable type-strain genomes for metagenomic binning, comparative biology and taxonomic classification.</title>
        <authorList>
            <person name="Goeker M."/>
        </authorList>
    </citation>
    <scope>NUCLEOTIDE SEQUENCE [LARGE SCALE GENOMIC DNA]</scope>
    <source>
        <strain evidence="8 9">DSM 28404</strain>
    </source>
</reference>
<evidence type="ECO:0000256" key="4">
    <source>
        <dbReference type="ARBA" id="ARBA00022989"/>
    </source>
</evidence>
<evidence type="ECO:0000259" key="7">
    <source>
        <dbReference type="Pfam" id="PF01478"/>
    </source>
</evidence>
<evidence type="ECO:0000256" key="2">
    <source>
        <dbReference type="ARBA" id="ARBA00022475"/>
    </source>
</evidence>
<evidence type="ECO:0000256" key="5">
    <source>
        <dbReference type="ARBA" id="ARBA00023136"/>
    </source>
</evidence>
<dbReference type="Gene3D" id="1.20.120.1220">
    <property type="match status" value="1"/>
</dbReference>